<proteinExistence type="predicted"/>
<reference evidence="1" key="2">
    <citation type="journal article" date="2020" name="Nat. Commun.">
        <title>Large-scale genome sequencing of mycorrhizal fungi provides insights into the early evolution of symbiotic traits.</title>
        <authorList>
            <person name="Miyauchi S."/>
            <person name="Kiss E."/>
            <person name="Kuo A."/>
            <person name="Drula E."/>
            <person name="Kohler A."/>
            <person name="Sanchez-Garcia M."/>
            <person name="Morin E."/>
            <person name="Andreopoulos B."/>
            <person name="Barry K.W."/>
            <person name="Bonito G."/>
            <person name="Buee M."/>
            <person name="Carver A."/>
            <person name="Chen C."/>
            <person name="Cichocki N."/>
            <person name="Clum A."/>
            <person name="Culley D."/>
            <person name="Crous P.W."/>
            <person name="Fauchery L."/>
            <person name="Girlanda M."/>
            <person name="Hayes R.D."/>
            <person name="Keri Z."/>
            <person name="LaButti K."/>
            <person name="Lipzen A."/>
            <person name="Lombard V."/>
            <person name="Magnuson J."/>
            <person name="Maillard F."/>
            <person name="Murat C."/>
            <person name="Nolan M."/>
            <person name="Ohm R.A."/>
            <person name="Pangilinan J."/>
            <person name="Pereira M.F."/>
            <person name="Perotto S."/>
            <person name="Peter M."/>
            <person name="Pfister S."/>
            <person name="Riley R."/>
            <person name="Sitrit Y."/>
            <person name="Stielow J.B."/>
            <person name="Szollosi G."/>
            <person name="Zifcakova L."/>
            <person name="Stursova M."/>
            <person name="Spatafora J.W."/>
            <person name="Tedersoo L."/>
            <person name="Vaario L.M."/>
            <person name="Yamada A."/>
            <person name="Yan M."/>
            <person name="Wang P."/>
            <person name="Xu J."/>
            <person name="Bruns T."/>
            <person name="Baldrian P."/>
            <person name="Vilgalys R."/>
            <person name="Dunand C."/>
            <person name="Henrissat B."/>
            <person name="Grigoriev I.V."/>
            <person name="Hibbett D."/>
            <person name="Nagy L.G."/>
            <person name="Martin F.M."/>
        </authorList>
    </citation>
    <scope>NUCLEOTIDE SEQUENCE</scope>
    <source>
        <strain evidence="1">BED1</strain>
    </source>
</reference>
<gene>
    <name evidence="1" type="ORF">L210DRAFT_3559179</name>
</gene>
<name>A0AAD4BJ33_BOLED</name>
<reference evidence="1" key="1">
    <citation type="submission" date="2019-10" db="EMBL/GenBank/DDBJ databases">
        <authorList>
            <consortium name="DOE Joint Genome Institute"/>
            <person name="Kuo A."/>
            <person name="Miyauchi S."/>
            <person name="Kiss E."/>
            <person name="Drula E."/>
            <person name="Kohler A."/>
            <person name="Sanchez-Garcia M."/>
            <person name="Andreopoulos B."/>
            <person name="Barry K.W."/>
            <person name="Bonito G."/>
            <person name="Buee M."/>
            <person name="Carver A."/>
            <person name="Chen C."/>
            <person name="Cichocki N."/>
            <person name="Clum A."/>
            <person name="Culley D."/>
            <person name="Crous P.W."/>
            <person name="Fauchery L."/>
            <person name="Girlanda M."/>
            <person name="Hayes R."/>
            <person name="Keri Z."/>
            <person name="LaButti K."/>
            <person name="Lipzen A."/>
            <person name="Lombard V."/>
            <person name="Magnuson J."/>
            <person name="Maillard F."/>
            <person name="Morin E."/>
            <person name="Murat C."/>
            <person name="Nolan M."/>
            <person name="Ohm R."/>
            <person name="Pangilinan J."/>
            <person name="Pereira M."/>
            <person name="Perotto S."/>
            <person name="Peter M."/>
            <person name="Riley R."/>
            <person name="Sitrit Y."/>
            <person name="Stielow B."/>
            <person name="Szollosi G."/>
            <person name="Zifcakova L."/>
            <person name="Stursova M."/>
            <person name="Spatafora J.W."/>
            <person name="Tedersoo L."/>
            <person name="Vaario L.-M."/>
            <person name="Yamada A."/>
            <person name="Yan M."/>
            <person name="Wang P."/>
            <person name="Xu J."/>
            <person name="Bruns T."/>
            <person name="Baldrian P."/>
            <person name="Vilgalys R."/>
            <person name="Henrissat B."/>
            <person name="Grigoriev I.V."/>
            <person name="Hibbett D."/>
            <person name="Nagy L.G."/>
            <person name="Martin F.M."/>
        </authorList>
    </citation>
    <scope>NUCLEOTIDE SEQUENCE</scope>
    <source>
        <strain evidence="1">BED1</strain>
    </source>
</reference>
<accession>A0AAD4BJ33</accession>
<sequence length="71" mass="7960">MACHVYSSTLTILQRLHALSCLFLGYNATIASRLCQLFLPFRGLRRGPRLCGYKYHLVTTLSAQHRPGPGL</sequence>
<evidence type="ECO:0000313" key="2">
    <source>
        <dbReference type="Proteomes" id="UP001194468"/>
    </source>
</evidence>
<protein>
    <submittedName>
        <fullName evidence="1">Uncharacterized protein</fullName>
    </submittedName>
</protein>
<dbReference type="Proteomes" id="UP001194468">
    <property type="component" value="Unassembled WGS sequence"/>
</dbReference>
<comment type="caution">
    <text evidence="1">The sequence shown here is derived from an EMBL/GenBank/DDBJ whole genome shotgun (WGS) entry which is preliminary data.</text>
</comment>
<keyword evidence="2" id="KW-1185">Reference proteome</keyword>
<organism evidence="1 2">
    <name type="scientific">Boletus edulis BED1</name>
    <dbReference type="NCBI Taxonomy" id="1328754"/>
    <lineage>
        <taxon>Eukaryota</taxon>
        <taxon>Fungi</taxon>
        <taxon>Dikarya</taxon>
        <taxon>Basidiomycota</taxon>
        <taxon>Agaricomycotina</taxon>
        <taxon>Agaricomycetes</taxon>
        <taxon>Agaricomycetidae</taxon>
        <taxon>Boletales</taxon>
        <taxon>Boletineae</taxon>
        <taxon>Boletaceae</taxon>
        <taxon>Boletoideae</taxon>
        <taxon>Boletus</taxon>
    </lineage>
</organism>
<dbReference type="AlphaFoldDB" id="A0AAD4BJ33"/>
<dbReference type="EMBL" id="WHUW01000045">
    <property type="protein sequence ID" value="KAF8431934.1"/>
    <property type="molecule type" value="Genomic_DNA"/>
</dbReference>
<evidence type="ECO:0000313" key="1">
    <source>
        <dbReference type="EMBL" id="KAF8431934.1"/>
    </source>
</evidence>